<name>A0AAW0NPC9_9GOBI</name>
<feature type="compositionally biased region" description="Polar residues" evidence="1">
    <location>
        <begin position="79"/>
        <end position="93"/>
    </location>
</feature>
<reference evidence="3" key="1">
    <citation type="submission" date="2024-04" db="EMBL/GenBank/DDBJ databases">
        <title>Salinicola lusitanus LLJ914,a marine bacterium isolated from the Okinawa Trough.</title>
        <authorList>
            <person name="Li J."/>
        </authorList>
    </citation>
    <scope>NUCLEOTIDE SEQUENCE [LARGE SCALE GENOMIC DNA]</scope>
</reference>
<feature type="compositionally biased region" description="Basic and acidic residues" evidence="1">
    <location>
        <begin position="154"/>
        <end position="163"/>
    </location>
</feature>
<feature type="region of interest" description="Disordered" evidence="1">
    <location>
        <begin position="21"/>
        <end position="120"/>
    </location>
</feature>
<evidence type="ECO:0000256" key="1">
    <source>
        <dbReference type="SAM" id="MobiDB-lite"/>
    </source>
</evidence>
<dbReference type="Proteomes" id="UP001460270">
    <property type="component" value="Unassembled WGS sequence"/>
</dbReference>
<proteinExistence type="predicted"/>
<accession>A0AAW0NPC9</accession>
<organism evidence="2 3">
    <name type="scientific">Mugilogobius chulae</name>
    <name type="common">yellowstripe goby</name>
    <dbReference type="NCBI Taxonomy" id="88201"/>
    <lineage>
        <taxon>Eukaryota</taxon>
        <taxon>Metazoa</taxon>
        <taxon>Chordata</taxon>
        <taxon>Craniata</taxon>
        <taxon>Vertebrata</taxon>
        <taxon>Euteleostomi</taxon>
        <taxon>Actinopterygii</taxon>
        <taxon>Neopterygii</taxon>
        <taxon>Teleostei</taxon>
        <taxon>Neoteleostei</taxon>
        <taxon>Acanthomorphata</taxon>
        <taxon>Gobiaria</taxon>
        <taxon>Gobiiformes</taxon>
        <taxon>Gobioidei</taxon>
        <taxon>Gobiidae</taxon>
        <taxon>Gobionellinae</taxon>
        <taxon>Mugilogobius</taxon>
    </lineage>
</organism>
<evidence type="ECO:0000313" key="2">
    <source>
        <dbReference type="EMBL" id="KAK7902104.1"/>
    </source>
</evidence>
<dbReference type="EMBL" id="JBBPFD010000013">
    <property type="protein sequence ID" value="KAK7902104.1"/>
    <property type="molecule type" value="Genomic_DNA"/>
</dbReference>
<evidence type="ECO:0000313" key="3">
    <source>
        <dbReference type="Proteomes" id="UP001460270"/>
    </source>
</evidence>
<dbReference type="AlphaFoldDB" id="A0AAW0NPC9"/>
<feature type="compositionally biased region" description="Low complexity" evidence="1">
    <location>
        <begin position="107"/>
        <end position="116"/>
    </location>
</feature>
<feature type="region of interest" description="Disordered" evidence="1">
    <location>
        <begin position="150"/>
        <end position="171"/>
    </location>
</feature>
<protein>
    <recommendedName>
        <fullName evidence="4">Bcl-x interacting BH3 domain-containing protein</fullName>
    </recommendedName>
</protein>
<evidence type="ECO:0008006" key="4">
    <source>
        <dbReference type="Google" id="ProtNLM"/>
    </source>
</evidence>
<sequence length="246" mass="27108">MFDFAGDAGRRTYAWCKVATEERKETTAHKEQSLDGALVYREPTRPCGTPLDRTSETRTGDSANSPSNLRALDPHGNRGTPSSSAAQTDTQGGSQSRSSRAPRRESSGYFSSESDSVPASPLLQQPQMIDEATQTVSPSAQVIEHALSSLAGHRQSESQRLNDPRGSNTVDSMRDQQAVLVGRELREHGDEFNRILTQRAQAGRAHPHWWPVDPREPAVIVCVGFLIYIFGQLLYSHGTTYRQSQV</sequence>
<gene>
    <name evidence="2" type="ORF">WMY93_018873</name>
</gene>
<keyword evidence="3" id="KW-1185">Reference proteome</keyword>
<comment type="caution">
    <text evidence="2">The sequence shown here is derived from an EMBL/GenBank/DDBJ whole genome shotgun (WGS) entry which is preliminary data.</text>
</comment>
<feature type="compositionally biased region" description="Basic and acidic residues" evidence="1">
    <location>
        <begin position="21"/>
        <end position="33"/>
    </location>
</feature>